<name>A0A244CMT9_PSEDV</name>
<comment type="similarity">
    <text evidence="1">Belongs to the bacterial solute-binding protein 3 family.</text>
</comment>
<evidence type="ECO:0000313" key="5">
    <source>
        <dbReference type="EMBL" id="OUL56912.1"/>
    </source>
</evidence>
<dbReference type="PANTHER" id="PTHR35936:SF25">
    <property type="entry name" value="ABC TRANSPORTER SUBSTRATE-BINDING PROTEIN"/>
    <property type="match status" value="1"/>
</dbReference>
<feature type="signal peptide" evidence="3">
    <location>
        <begin position="1"/>
        <end position="25"/>
    </location>
</feature>
<dbReference type="PANTHER" id="PTHR35936">
    <property type="entry name" value="MEMBRANE-BOUND LYTIC MUREIN TRANSGLYCOSYLASE F"/>
    <property type="match status" value="1"/>
</dbReference>
<evidence type="ECO:0000256" key="3">
    <source>
        <dbReference type="SAM" id="SignalP"/>
    </source>
</evidence>
<dbReference type="RefSeq" id="WP_086745166.1">
    <property type="nucleotide sequence ID" value="NZ_MWPV01000005.1"/>
</dbReference>
<dbReference type="OrthoDB" id="7340028at2"/>
<evidence type="ECO:0000259" key="4">
    <source>
        <dbReference type="Pfam" id="PF00497"/>
    </source>
</evidence>
<dbReference type="EMBL" id="MWPV01000005">
    <property type="protein sequence ID" value="OUL56912.1"/>
    <property type="molecule type" value="Genomic_DNA"/>
</dbReference>
<dbReference type="Gene3D" id="3.40.190.10">
    <property type="entry name" value="Periplasmic binding protein-like II"/>
    <property type="match status" value="2"/>
</dbReference>
<dbReference type="SUPFAM" id="SSF53850">
    <property type="entry name" value="Periplasmic binding protein-like II"/>
    <property type="match status" value="1"/>
</dbReference>
<dbReference type="PROSITE" id="PS51257">
    <property type="entry name" value="PROKAR_LIPOPROTEIN"/>
    <property type="match status" value="1"/>
</dbReference>
<evidence type="ECO:0000313" key="6">
    <source>
        <dbReference type="Proteomes" id="UP000194841"/>
    </source>
</evidence>
<evidence type="ECO:0000256" key="2">
    <source>
        <dbReference type="ARBA" id="ARBA00022729"/>
    </source>
</evidence>
<dbReference type="InterPro" id="IPR001638">
    <property type="entry name" value="Solute-binding_3/MltF_N"/>
</dbReference>
<comment type="caution">
    <text evidence="5">The sequence shown here is derived from an EMBL/GenBank/DDBJ whole genome shotgun (WGS) entry which is preliminary data.</text>
</comment>
<feature type="domain" description="Solute-binding protein family 3/N-terminal" evidence="4">
    <location>
        <begin position="30"/>
        <end position="257"/>
    </location>
</feature>
<dbReference type="Proteomes" id="UP000194841">
    <property type="component" value="Unassembled WGS sequence"/>
</dbReference>
<accession>A0A244CMT9</accession>
<protein>
    <recommendedName>
        <fullName evidence="4">Solute-binding protein family 3/N-terminal domain-containing protein</fullName>
    </recommendedName>
</protein>
<dbReference type="Pfam" id="PF00497">
    <property type="entry name" value="SBP_bac_3"/>
    <property type="match status" value="1"/>
</dbReference>
<gene>
    <name evidence="5" type="ORF">B1199_16230</name>
</gene>
<sequence>MLFWPKRSLLSVCLCLFYFSFSCRSAPQPVTIVTDDSYPPYSFYHDGELHGMYIELVRAAAEYLKDDYKIEIVAEPWKRALASIENGQAFAILPPYKHTEKRPYIWPYSIPIFNEVVVAFCRNNVDLFTAVTSSLDREHPPINVGINAGFLILNDELERAAAQKRIIVWENKSTHANLVKLLRGRIDCYVNDRRSTLWEMDQLRYTDPSINMSHISENMVVISRAAYIGYAKDESGRFSYKDDFVKKMNAALNLVLQHKDWSQYK</sequence>
<dbReference type="AlphaFoldDB" id="A0A244CMT9"/>
<keyword evidence="2 3" id="KW-0732">Signal</keyword>
<feature type="chain" id="PRO_5012015169" description="Solute-binding protein family 3/N-terminal domain-containing protein" evidence="3">
    <location>
        <begin position="26"/>
        <end position="265"/>
    </location>
</feature>
<organism evidence="5 6">
    <name type="scientific">Pseudoalteromonas ulvae</name>
    <dbReference type="NCBI Taxonomy" id="107327"/>
    <lineage>
        <taxon>Bacteria</taxon>
        <taxon>Pseudomonadati</taxon>
        <taxon>Pseudomonadota</taxon>
        <taxon>Gammaproteobacteria</taxon>
        <taxon>Alteromonadales</taxon>
        <taxon>Pseudoalteromonadaceae</taxon>
        <taxon>Pseudoalteromonas</taxon>
    </lineage>
</organism>
<evidence type="ECO:0000256" key="1">
    <source>
        <dbReference type="ARBA" id="ARBA00010333"/>
    </source>
</evidence>
<keyword evidence="6" id="KW-1185">Reference proteome</keyword>
<reference evidence="5 6" key="1">
    <citation type="submission" date="2017-02" db="EMBL/GenBank/DDBJ databases">
        <title>Pseudoalteromonas ulvae TC14 Genome.</title>
        <authorList>
            <person name="Molmeret M."/>
        </authorList>
    </citation>
    <scope>NUCLEOTIDE SEQUENCE [LARGE SCALE GENOMIC DNA]</scope>
    <source>
        <strain evidence="5">TC14</strain>
    </source>
</reference>
<proteinExistence type="inferred from homology"/>